<feature type="chain" id="PRO_5022246230" description="Microbial collagenase" evidence="12">
    <location>
        <begin position="25"/>
        <end position="811"/>
    </location>
</feature>
<dbReference type="AlphaFoldDB" id="A0A553GTW9"/>
<evidence type="ECO:0000256" key="5">
    <source>
        <dbReference type="ARBA" id="ARBA00022723"/>
    </source>
</evidence>
<evidence type="ECO:0000313" key="13">
    <source>
        <dbReference type="EMBL" id="TRX72962.1"/>
    </source>
</evidence>
<evidence type="ECO:0000256" key="4">
    <source>
        <dbReference type="ARBA" id="ARBA00022670"/>
    </source>
</evidence>
<dbReference type="Gene3D" id="3.40.30.160">
    <property type="entry name" value="Collagenase ColT, N-terminal domain"/>
    <property type="match status" value="1"/>
</dbReference>
<organism evidence="13 14">
    <name type="scientific">Pseudomonas mangiferae</name>
    <dbReference type="NCBI Taxonomy" id="2593654"/>
    <lineage>
        <taxon>Bacteria</taxon>
        <taxon>Pseudomonadati</taxon>
        <taxon>Pseudomonadota</taxon>
        <taxon>Gammaproteobacteria</taxon>
        <taxon>Pseudomonadales</taxon>
        <taxon>Pseudomonadaceae</taxon>
        <taxon>Pseudomonas</taxon>
    </lineage>
</organism>
<keyword evidence="9" id="KW-0482">Metalloprotease</keyword>
<feature type="region of interest" description="Disordered" evidence="11">
    <location>
        <begin position="775"/>
        <end position="811"/>
    </location>
</feature>
<keyword evidence="14" id="KW-1185">Reference proteome</keyword>
<dbReference type="InterPro" id="IPR002169">
    <property type="entry name" value="Peptidase_M9A/M9B"/>
</dbReference>
<dbReference type="GO" id="GO:0004222">
    <property type="term" value="F:metalloendopeptidase activity"/>
    <property type="evidence" value="ECO:0007669"/>
    <property type="project" value="InterPro"/>
</dbReference>
<evidence type="ECO:0000256" key="10">
    <source>
        <dbReference type="PIRSR" id="PIRSR602169-1"/>
    </source>
</evidence>
<comment type="cofactor">
    <cofactor evidence="1">
        <name>Zn(2+)</name>
        <dbReference type="ChEBI" id="CHEBI:29105"/>
    </cofactor>
</comment>
<dbReference type="Pfam" id="PF17963">
    <property type="entry name" value="Big_9"/>
    <property type="match status" value="2"/>
</dbReference>
<name>A0A553GTW9_9PSED</name>
<evidence type="ECO:0000256" key="8">
    <source>
        <dbReference type="ARBA" id="ARBA00022833"/>
    </source>
</evidence>
<keyword evidence="3" id="KW-0964">Secreted</keyword>
<dbReference type="GO" id="GO:0008270">
    <property type="term" value="F:zinc ion binding"/>
    <property type="evidence" value="ECO:0007669"/>
    <property type="project" value="InterPro"/>
</dbReference>
<keyword evidence="7" id="KW-0378">Hydrolase</keyword>
<dbReference type="Proteomes" id="UP000315235">
    <property type="component" value="Unassembled WGS sequence"/>
</dbReference>
<dbReference type="Pfam" id="PF01752">
    <property type="entry name" value="Peptidase_M9"/>
    <property type="match status" value="1"/>
</dbReference>
<keyword evidence="5" id="KW-0479">Metal-binding</keyword>
<keyword evidence="6 12" id="KW-0732">Signal</keyword>
<dbReference type="Gene3D" id="1.10.390.20">
    <property type="match status" value="1"/>
</dbReference>
<comment type="subcellular location">
    <subcellularLocation>
        <location evidence="2">Secreted</location>
    </subcellularLocation>
</comment>
<protein>
    <recommendedName>
        <fullName evidence="15">Microbial collagenase</fullName>
    </recommendedName>
</protein>
<feature type="active site" evidence="10">
    <location>
        <position position="633"/>
    </location>
</feature>
<dbReference type="GO" id="GO:0006508">
    <property type="term" value="P:proteolysis"/>
    <property type="evidence" value="ECO:0007669"/>
    <property type="project" value="UniProtKB-KW"/>
</dbReference>
<evidence type="ECO:0008006" key="15">
    <source>
        <dbReference type="Google" id="ProtNLM"/>
    </source>
</evidence>
<dbReference type="EMBL" id="VJOY01000023">
    <property type="protein sequence ID" value="TRX72962.1"/>
    <property type="molecule type" value="Genomic_DNA"/>
</dbReference>
<comment type="caution">
    <text evidence="13">The sequence shown here is derived from an EMBL/GenBank/DDBJ whole genome shotgun (WGS) entry which is preliminary data.</text>
</comment>
<evidence type="ECO:0000256" key="3">
    <source>
        <dbReference type="ARBA" id="ARBA00022525"/>
    </source>
</evidence>
<dbReference type="PANTHER" id="PTHR13062:SF9">
    <property type="entry name" value="MICROBIAL COLLAGENASE"/>
    <property type="match status" value="1"/>
</dbReference>
<keyword evidence="4" id="KW-0645">Protease</keyword>
<evidence type="ECO:0000313" key="14">
    <source>
        <dbReference type="Proteomes" id="UP000315235"/>
    </source>
</evidence>
<feature type="signal peptide" evidence="12">
    <location>
        <begin position="1"/>
        <end position="24"/>
    </location>
</feature>
<gene>
    <name evidence="13" type="ORF">FM069_20115</name>
</gene>
<sequence length="811" mass="90249">MLDHASSRIRRSLLLLGLSPFALAVAQANQAPEVRGHAERIAAGQPHASWVWARDADLDPISYAIVRQPRYGQVTVDANTGRYRYTPTASARFDSFEYRATDGKAWSEAATVQLTLLAADGSDGNRAPSAAEQSQRVDAGREFRGRVIGSDADGDPLTYAVIDWPRSGTLRLDSQTGEYRYKAHRDQDGQDAFAYRVSDGKAYSTIARVQLDLRASGSAEPETPQDPPIDPTLRSKADFSPLVREVLDNEFFVETFDHRKAGRLEAVLASIDFLARQEAMQDPDLDRLLYFLRAYNYYHGLAKTEPAQQALLERALYRVAQMKDLLVYQKASGAVIEGYVVALGGLASADISPALARHLPRLLALLQHLDAVPTLSAESTYGDAVFETLNLFDRFGYSTGVLRQAVAAEPRLLDAVAQLATGHNALWRNNDGFIVMNAIEALGKLHGLGDAAWGEHADQAARRVMQAHLGQGKLDDLELKSNFRSYYVEFAYRGDVDNSCATRFDGLCHRFEIGEVLPQTHVCGPTLNVRSQALTSQHLDTICRSLANQEQDFHRIMQTGNQPVADDYNKTLELVVFSSAEQYQKYAGVLYGVSTDNGGIYIEGDPSRPDNQARFFAYERATPTWQVWNLNHEYVHYLDGRFDQYGPFGHYPLDVTTWWSEGLAEYLAWGDTFPRGLDDISRSEPAQRPGVGDILHLSYGSGDSMVYHWSYTLHRYLQSRDPQRHLALAGYLRRNDLDGYNAALAEVERVHGAYYPAWRDQLIADWASRPKKAASLAPVSDSESADRGHRHAAAHQRLEDGGASLARPPLH</sequence>
<dbReference type="PANTHER" id="PTHR13062">
    <property type="entry name" value="COLLAGENASE"/>
    <property type="match status" value="1"/>
</dbReference>
<proteinExistence type="predicted"/>
<evidence type="ECO:0000256" key="9">
    <source>
        <dbReference type="ARBA" id="ARBA00023049"/>
    </source>
</evidence>
<reference evidence="13 14" key="1">
    <citation type="submission" date="2019-07" db="EMBL/GenBank/DDBJ databases">
        <title>Pseudomonas mangiferae sp. nov., isolated from bark of mango tree in Thailand.</title>
        <authorList>
            <person name="Srisuk N."/>
            <person name="Anurat P."/>
        </authorList>
    </citation>
    <scope>NUCLEOTIDE SEQUENCE [LARGE SCALE GENOMIC DNA]</scope>
    <source>
        <strain evidence="13 14">DMKU_BBB3-04</strain>
    </source>
</reference>
<accession>A0A553GTW9</accession>
<dbReference type="RefSeq" id="WP_143490191.1">
    <property type="nucleotide sequence ID" value="NZ_VJOY01000023.1"/>
</dbReference>
<evidence type="ECO:0000256" key="12">
    <source>
        <dbReference type="SAM" id="SignalP"/>
    </source>
</evidence>
<evidence type="ECO:0000256" key="7">
    <source>
        <dbReference type="ARBA" id="ARBA00022801"/>
    </source>
</evidence>
<evidence type="ECO:0000256" key="2">
    <source>
        <dbReference type="ARBA" id="ARBA00004613"/>
    </source>
</evidence>
<evidence type="ECO:0000256" key="11">
    <source>
        <dbReference type="SAM" id="MobiDB-lite"/>
    </source>
</evidence>
<dbReference type="OrthoDB" id="6693626at2"/>
<dbReference type="PRINTS" id="PR00931">
    <property type="entry name" value="MICOLLPTASE"/>
</dbReference>
<feature type="region of interest" description="Disordered" evidence="11">
    <location>
        <begin position="215"/>
        <end position="235"/>
    </location>
</feature>
<dbReference type="GO" id="GO:0005576">
    <property type="term" value="C:extracellular region"/>
    <property type="evidence" value="ECO:0007669"/>
    <property type="project" value="UniProtKB-SubCell"/>
</dbReference>
<keyword evidence="8" id="KW-0862">Zinc</keyword>
<evidence type="ECO:0000256" key="1">
    <source>
        <dbReference type="ARBA" id="ARBA00001947"/>
    </source>
</evidence>
<evidence type="ECO:0000256" key="6">
    <source>
        <dbReference type="ARBA" id="ARBA00022729"/>
    </source>
</evidence>